<evidence type="ECO:0000256" key="4">
    <source>
        <dbReference type="ARBA" id="ARBA00023004"/>
    </source>
</evidence>
<dbReference type="STRING" id="576137.A0A1L7XUT8"/>
<evidence type="ECO:0000256" key="3">
    <source>
        <dbReference type="ARBA" id="ARBA00022723"/>
    </source>
</evidence>
<dbReference type="AlphaFoldDB" id="A0A1L7XUT8"/>
<dbReference type="GO" id="GO:0016705">
    <property type="term" value="F:oxidoreductase activity, acting on paired donors, with incorporation or reduction of molecular oxygen"/>
    <property type="evidence" value="ECO:0007669"/>
    <property type="project" value="InterPro"/>
</dbReference>
<dbReference type="InterPro" id="IPR001128">
    <property type="entry name" value="Cyt_P450"/>
</dbReference>
<dbReference type="GO" id="GO:0004497">
    <property type="term" value="F:monooxygenase activity"/>
    <property type="evidence" value="ECO:0007669"/>
    <property type="project" value="InterPro"/>
</dbReference>
<dbReference type="Pfam" id="PF00067">
    <property type="entry name" value="p450"/>
    <property type="match status" value="1"/>
</dbReference>
<reference evidence="7 8" key="1">
    <citation type="submission" date="2016-03" db="EMBL/GenBank/DDBJ databases">
        <authorList>
            <person name="Ploux O."/>
        </authorList>
    </citation>
    <scope>NUCLEOTIDE SEQUENCE [LARGE SCALE GENOMIC DNA]</scope>
    <source>
        <strain evidence="7 8">UAMH 11012</strain>
    </source>
</reference>
<keyword evidence="5" id="KW-0349">Heme</keyword>
<dbReference type="SUPFAM" id="SSF48264">
    <property type="entry name" value="Cytochrome P450"/>
    <property type="match status" value="1"/>
</dbReference>
<feature type="transmembrane region" description="Helical" evidence="6">
    <location>
        <begin position="45"/>
        <end position="68"/>
    </location>
</feature>
<evidence type="ECO:0000256" key="1">
    <source>
        <dbReference type="ARBA" id="ARBA00001971"/>
    </source>
</evidence>
<gene>
    <name evidence="7" type="ORF">PAC_18694</name>
</gene>
<dbReference type="InterPro" id="IPR036396">
    <property type="entry name" value="Cyt_P450_sf"/>
</dbReference>
<keyword evidence="8" id="KW-1185">Reference proteome</keyword>
<evidence type="ECO:0000313" key="8">
    <source>
        <dbReference type="Proteomes" id="UP000184330"/>
    </source>
</evidence>
<dbReference type="PANTHER" id="PTHR24305">
    <property type="entry name" value="CYTOCHROME P450"/>
    <property type="match status" value="1"/>
</dbReference>
<accession>A0A1L7XUT8</accession>
<dbReference type="InterPro" id="IPR002403">
    <property type="entry name" value="Cyt_P450_E_grp-IV"/>
</dbReference>
<keyword evidence="6" id="KW-0472">Membrane</keyword>
<dbReference type="GO" id="GO:0005506">
    <property type="term" value="F:iron ion binding"/>
    <property type="evidence" value="ECO:0007669"/>
    <property type="project" value="InterPro"/>
</dbReference>
<dbReference type="CDD" id="cd11061">
    <property type="entry name" value="CYP67-like"/>
    <property type="match status" value="1"/>
</dbReference>
<sequence length="567" mass="63987">MSASSISLQGLQSVLKADLITSIISAAGFGVLFHHSVLRNVEVDIYIYYFLALFISATSGLGFTYLSIKSFTIVQAVARTTSVVTAFYTGIIFSIGTYRLFFHRLRSFPGPLGAKLTRFYTVRKAFKNVQYYKEVAKMHEKYGDFIRTGPREICIVRKSAIPLIYGPQSECLKSTWYSQVSSDCTQCSIHMTRDFDDHRRRRKAWDRGFAIKALNTYEPRIKSKVELFIKQLSSYASPPKPFDATTWSMFLSFDVMGEVGFGKDFGCLESGTEHAAIKGVHDHMEVLGILSNVPWLLNILGCIPGATAGYTGFFSWCAAEIKSKQKRWDPEQYPQDIVSWLLKAFAEKDVSASPSEASLHEDSRVVIIAGSETTATTFASVIYFLCRYPDVLRKLQTYLDAAMPNGEREWTYEKVKAITYLDDIINETLRLKPALLTGGYRVTPAKGIQVDEMYIPGNTNVFVPTQLIQTDGRYYRDRLEYIPERYGERKEEMQTEDAPYFPFSVGAYSCPGKNLAFMTLRIALSRVAQQFNLAFALGETGNKFDEGALDTFTTTLPPLMVQVTQRK</sequence>
<dbReference type="PRINTS" id="PR00465">
    <property type="entry name" value="EP450IV"/>
</dbReference>
<evidence type="ECO:0000256" key="5">
    <source>
        <dbReference type="PIRSR" id="PIRSR602403-1"/>
    </source>
</evidence>
<organism evidence="7 8">
    <name type="scientific">Phialocephala subalpina</name>
    <dbReference type="NCBI Taxonomy" id="576137"/>
    <lineage>
        <taxon>Eukaryota</taxon>
        <taxon>Fungi</taxon>
        <taxon>Dikarya</taxon>
        <taxon>Ascomycota</taxon>
        <taxon>Pezizomycotina</taxon>
        <taxon>Leotiomycetes</taxon>
        <taxon>Helotiales</taxon>
        <taxon>Mollisiaceae</taxon>
        <taxon>Phialocephala</taxon>
        <taxon>Phialocephala fortinii species complex</taxon>
    </lineage>
</organism>
<comment type="similarity">
    <text evidence="2">Belongs to the cytochrome P450 family.</text>
</comment>
<dbReference type="PANTHER" id="PTHR24305:SF78">
    <property type="entry name" value="P450, PUTATIVE (EUROFUNG)-RELATED"/>
    <property type="match status" value="1"/>
</dbReference>
<dbReference type="GO" id="GO:0020037">
    <property type="term" value="F:heme binding"/>
    <property type="evidence" value="ECO:0007669"/>
    <property type="project" value="InterPro"/>
</dbReference>
<keyword evidence="3 5" id="KW-0479">Metal-binding</keyword>
<evidence type="ECO:0000313" key="7">
    <source>
        <dbReference type="EMBL" id="CZR68794.1"/>
    </source>
</evidence>
<dbReference type="PRINTS" id="PR00385">
    <property type="entry name" value="P450"/>
</dbReference>
<keyword evidence="4 5" id="KW-0408">Iron</keyword>
<dbReference type="OrthoDB" id="6692864at2759"/>
<keyword evidence="6" id="KW-0812">Transmembrane</keyword>
<evidence type="ECO:0000256" key="2">
    <source>
        <dbReference type="ARBA" id="ARBA00010617"/>
    </source>
</evidence>
<feature type="binding site" description="axial binding residue" evidence="5">
    <location>
        <position position="510"/>
    </location>
    <ligand>
        <name>heme</name>
        <dbReference type="ChEBI" id="CHEBI:30413"/>
    </ligand>
    <ligandPart>
        <name>Fe</name>
        <dbReference type="ChEBI" id="CHEBI:18248"/>
    </ligandPart>
</feature>
<dbReference type="InterPro" id="IPR050121">
    <property type="entry name" value="Cytochrome_P450_monoxygenase"/>
</dbReference>
<feature type="transmembrane region" description="Helical" evidence="6">
    <location>
        <begin position="80"/>
        <end position="101"/>
    </location>
</feature>
<name>A0A1L7XUT8_9HELO</name>
<dbReference type="Gene3D" id="1.10.630.10">
    <property type="entry name" value="Cytochrome P450"/>
    <property type="match status" value="1"/>
</dbReference>
<protein>
    <submittedName>
        <fullName evidence="7">Related to cytochrome P450</fullName>
    </submittedName>
</protein>
<feature type="transmembrane region" description="Helical" evidence="6">
    <location>
        <begin position="20"/>
        <end position="38"/>
    </location>
</feature>
<dbReference type="FunFam" id="1.10.630.10:FF:000129">
    <property type="entry name" value="Benzoate 4-monooxygenase cytochrome P450"/>
    <property type="match status" value="1"/>
</dbReference>
<evidence type="ECO:0000256" key="6">
    <source>
        <dbReference type="SAM" id="Phobius"/>
    </source>
</evidence>
<keyword evidence="6" id="KW-1133">Transmembrane helix</keyword>
<comment type="cofactor">
    <cofactor evidence="1 5">
        <name>heme</name>
        <dbReference type="ChEBI" id="CHEBI:30413"/>
    </cofactor>
</comment>
<dbReference type="Proteomes" id="UP000184330">
    <property type="component" value="Unassembled WGS sequence"/>
</dbReference>
<dbReference type="EMBL" id="FJOG01000060">
    <property type="protein sequence ID" value="CZR68794.1"/>
    <property type="molecule type" value="Genomic_DNA"/>
</dbReference>
<proteinExistence type="inferred from homology"/>